<keyword evidence="3" id="KW-1185">Reference proteome</keyword>
<feature type="transmembrane region" description="Helical" evidence="1">
    <location>
        <begin position="326"/>
        <end position="353"/>
    </location>
</feature>
<dbReference type="EMBL" id="NCSJ02000227">
    <property type="protein sequence ID" value="RFU27039.1"/>
    <property type="molecule type" value="Genomic_DNA"/>
</dbReference>
<dbReference type="OMA" id="YQRIPGF"/>
<evidence type="ECO:0000313" key="3">
    <source>
        <dbReference type="Proteomes" id="UP000258309"/>
    </source>
</evidence>
<gene>
    <name evidence="2" type="ORF">B7463_g9310</name>
</gene>
<feature type="non-terminal residue" evidence="2">
    <location>
        <position position="377"/>
    </location>
</feature>
<feature type="transmembrane region" description="Helical" evidence="1">
    <location>
        <begin position="125"/>
        <end position="147"/>
    </location>
</feature>
<dbReference type="AlphaFoldDB" id="A0A3E2H0Y1"/>
<sequence>MMDTMATLVRRGSQFAQKQTEVEIPNWAVAVIVILAITFSISLTLVDYTYGNLIPTLIMVEDPKATLYDPLETEDPLLDLDNNKKTGQATEPELFVKPKPVTFSFRTTLTHLRARAGRRSRFRGIASFFVSAVVISHITRAISFIGILPGSPIVAPVLASAIAAHFPLLWTHIVISEPTAKSWFKRFAPLRTWKKIAGPTAIFMLVRQVAILVPAMLALRINTEGVNAPHDLAKMACRDQMMLVLKGLGVSVLSFVLWIVLVIPAKVSLTRVQSSLLADEYEPIVPFDRSFGGKVIPAIVGGSGVLGMKDAWKTFDRNSRVRLLKAYIKVAAIEIALTLLFSGAAIATAVLAVGPENLKKLLESIKTGDDHTKVTHV</sequence>
<protein>
    <submittedName>
        <fullName evidence="2">Uncharacterized protein</fullName>
    </submittedName>
</protein>
<evidence type="ECO:0000256" key="1">
    <source>
        <dbReference type="SAM" id="Phobius"/>
    </source>
</evidence>
<dbReference type="Proteomes" id="UP000258309">
    <property type="component" value="Unassembled WGS sequence"/>
</dbReference>
<comment type="caution">
    <text evidence="2">The sequence shown here is derived from an EMBL/GenBank/DDBJ whole genome shotgun (WGS) entry which is preliminary data.</text>
</comment>
<reference evidence="2 3" key="1">
    <citation type="submission" date="2018-05" db="EMBL/GenBank/DDBJ databases">
        <title>Draft genome sequence of Scytalidium lignicola DSM 105466, a ubiquitous saprotrophic fungus.</title>
        <authorList>
            <person name="Buettner E."/>
            <person name="Gebauer A.M."/>
            <person name="Hofrichter M."/>
            <person name="Liers C."/>
            <person name="Kellner H."/>
        </authorList>
    </citation>
    <scope>NUCLEOTIDE SEQUENCE [LARGE SCALE GENOMIC DNA]</scope>
    <source>
        <strain evidence="2 3">DSM 105466</strain>
    </source>
</reference>
<dbReference type="OrthoDB" id="2896006at2759"/>
<feature type="transmembrane region" description="Helical" evidence="1">
    <location>
        <begin position="196"/>
        <end position="221"/>
    </location>
</feature>
<feature type="transmembrane region" description="Helical" evidence="1">
    <location>
        <begin position="153"/>
        <end position="175"/>
    </location>
</feature>
<evidence type="ECO:0000313" key="2">
    <source>
        <dbReference type="EMBL" id="RFU27039.1"/>
    </source>
</evidence>
<feature type="transmembrane region" description="Helical" evidence="1">
    <location>
        <begin position="27"/>
        <end position="50"/>
    </location>
</feature>
<feature type="non-terminal residue" evidence="2">
    <location>
        <position position="1"/>
    </location>
</feature>
<keyword evidence="1" id="KW-0812">Transmembrane</keyword>
<organism evidence="2 3">
    <name type="scientific">Scytalidium lignicola</name>
    <name type="common">Hyphomycete</name>
    <dbReference type="NCBI Taxonomy" id="5539"/>
    <lineage>
        <taxon>Eukaryota</taxon>
        <taxon>Fungi</taxon>
        <taxon>Dikarya</taxon>
        <taxon>Ascomycota</taxon>
        <taxon>Pezizomycotina</taxon>
        <taxon>Leotiomycetes</taxon>
        <taxon>Leotiomycetes incertae sedis</taxon>
        <taxon>Scytalidium</taxon>
    </lineage>
</organism>
<name>A0A3E2H0Y1_SCYLI</name>
<dbReference type="STRING" id="5539.A0A3E2H0Y1"/>
<keyword evidence="1" id="KW-0472">Membrane</keyword>
<keyword evidence="1" id="KW-1133">Transmembrane helix</keyword>
<feature type="transmembrane region" description="Helical" evidence="1">
    <location>
        <begin position="241"/>
        <end position="263"/>
    </location>
</feature>
<proteinExistence type="predicted"/>
<accession>A0A3E2H0Y1</accession>